<keyword evidence="5" id="KW-1185">Reference proteome</keyword>
<dbReference type="OrthoDB" id="9804686at2"/>
<proteinExistence type="predicted"/>
<organism evidence="4 5">
    <name type="scientific">Hymenobacter nivis</name>
    <dbReference type="NCBI Taxonomy" id="1850093"/>
    <lineage>
        <taxon>Bacteria</taxon>
        <taxon>Pseudomonadati</taxon>
        <taxon>Bacteroidota</taxon>
        <taxon>Cytophagia</taxon>
        <taxon>Cytophagales</taxon>
        <taxon>Hymenobacteraceae</taxon>
        <taxon>Hymenobacter</taxon>
    </lineage>
</organism>
<name>A0A2Z3GR86_9BACT</name>
<dbReference type="KEGG" id="hnv:DDQ68_20725"/>
<evidence type="ECO:0000256" key="1">
    <source>
        <dbReference type="ARBA" id="ARBA00022801"/>
    </source>
</evidence>
<keyword evidence="2" id="KW-0063">Aspartyl esterase</keyword>
<dbReference type="InterPro" id="IPR012334">
    <property type="entry name" value="Pectin_lyas_fold"/>
</dbReference>
<gene>
    <name evidence="4" type="ORF">DDQ68_20725</name>
</gene>
<dbReference type="SUPFAM" id="SSF51126">
    <property type="entry name" value="Pectin lyase-like"/>
    <property type="match status" value="1"/>
</dbReference>
<evidence type="ECO:0000256" key="2">
    <source>
        <dbReference type="ARBA" id="ARBA00023085"/>
    </source>
</evidence>
<dbReference type="InterPro" id="IPR011050">
    <property type="entry name" value="Pectin_lyase_fold/virulence"/>
</dbReference>
<protein>
    <recommendedName>
        <fullName evidence="3">Pectinesterase catalytic domain-containing protein</fullName>
    </recommendedName>
</protein>
<dbReference type="EMBL" id="CP029145">
    <property type="protein sequence ID" value="AWM34981.1"/>
    <property type="molecule type" value="Genomic_DNA"/>
</dbReference>
<dbReference type="InterPro" id="IPR000070">
    <property type="entry name" value="Pectinesterase_cat"/>
</dbReference>
<reference evidence="5" key="1">
    <citation type="submission" date="2018-04" db="EMBL/GenBank/DDBJ databases">
        <title>Complete genome of Antarctic heterotrophic bacterium Hymenobacter nivis.</title>
        <authorList>
            <person name="Terashima M."/>
        </authorList>
    </citation>
    <scope>NUCLEOTIDE SEQUENCE [LARGE SCALE GENOMIC DNA]</scope>
    <source>
        <strain evidence="5">NBRC 111535</strain>
    </source>
</reference>
<dbReference type="Pfam" id="PF01095">
    <property type="entry name" value="Pectinesterase"/>
    <property type="match status" value="1"/>
</dbReference>
<evidence type="ECO:0000313" key="5">
    <source>
        <dbReference type="Proteomes" id="UP000245999"/>
    </source>
</evidence>
<dbReference type="Gene3D" id="2.160.20.10">
    <property type="entry name" value="Single-stranded right-handed beta-helix, Pectin lyase-like"/>
    <property type="match status" value="1"/>
</dbReference>
<feature type="domain" description="Pectinesterase catalytic" evidence="3">
    <location>
        <begin position="11"/>
        <end position="77"/>
    </location>
</feature>
<dbReference type="AlphaFoldDB" id="A0A2Z3GR86"/>
<dbReference type="GO" id="GO:0030599">
    <property type="term" value="F:pectinesterase activity"/>
    <property type="evidence" value="ECO:0007669"/>
    <property type="project" value="InterPro"/>
</dbReference>
<evidence type="ECO:0000313" key="4">
    <source>
        <dbReference type="EMBL" id="AWM34981.1"/>
    </source>
</evidence>
<dbReference type="Proteomes" id="UP000245999">
    <property type="component" value="Chromosome"/>
</dbReference>
<evidence type="ECO:0000259" key="3">
    <source>
        <dbReference type="Pfam" id="PF01095"/>
    </source>
</evidence>
<keyword evidence="1" id="KW-0378">Hydrolase</keyword>
<sequence>MAAGGPARAYDFVVTQDGSGRLRTVQAVFGAVPDFWKKMITIFVNKSIYKEKRGLAGCKPLVTLINEGRDCTVLTYDSYHQILSAFVEEKGASSLARRGYGGAYLALGSARHRGASITSVTSRAWGSVTMEATTSARLNQAAPLAR</sequence>
<accession>A0A2Z3GR86</accession>
<dbReference type="GO" id="GO:0042545">
    <property type="term" value="P:cell wall modification"/>
    <property type="evidence" value="ECO:0007669"/>
    <property type="project" value="InterPro"/>
</dbReference>